<dbReference type="Pfam" id="PF07942">
    <property type="entry name" value="CARME"/>
    <property type="match status" value="2"/>
</dbReference>
<keyword evidence="1" id="KW-0732">Signal</keyword>
<feature type="chain" id="PRO_5043007772" evidence="1">
    <location>
        <begin position="26"/>
        <end position="519"/>
    </location>
</feature>
<proteinExistence type="predicted"/>
<dbReference type="Proteomes" id="UP001161757">
    <property type="component" value="Unassembled WGS sequence"/>
</dbReference>
<protein>
    <submittedName>
        <fullName evidence="2">Uncharacterized protein</fullName>
    </submittedName>
</protein>
<evidence type="ECO:0000256" key="1">
    <source>
        <dbReference type="SAM" id="SignalP"/>
    </source>
</evidence>
<organism evidence="2 3">
    <name type="scientific">Exophiala dermatitidis</name>
    <name type="common">Black yeast-like fungus</name>
    <name type="synonym">Wangiella dermatitidis</name>
    <dbReference type="NCBI Taxonomy" id="5970"/>
    <lineage>
        <taxon>Eukaryota</taxon>
        <taxon>Fungi</taxon>
        <taxon>Dikarya</taxon>
        <taxon>Ascomycota</taxon>
        <taxon>Pezizomycotina</taxon>
        <taxon>Eurotiomycetes</taxon>
        <taxon>Chaetothyriomycetidae</taxon>
        <taxon>Chaetothyriales</taxon>
        <taxon>Herpotrichiellaceae</taxon>
        <taxon>Exophiala</taxon>
    </lineage>
</organism>
<dbReference type="GO" id="GO:0008757">
    <property type="term" value="F:S-adenosylmethionine-dependent methyltransferase activity"/>
    <property type="evidence" value="ECO:0007669"/>
    <property type="project" value="InterPro"/>
</dbReference>
<dbReference type="PANTHER" id="PTHR12303">
    <property type="entry name" value="CARNOSINE N-METHYLTRANSFERASE"/>
    <property type="match status" value="1"/>
</dbReference>
<evidence type="ECO:0000313" key="2">
    <source>
        <dbReference type="EMBL" id="KAJ8991421.1"/>
    </source>
</evidence>
<feature type="signal peptide" evidence="1">
    <location>
        <begin position="1"/>
        <end position="25"/>
    </location>
</feature>
<dbReference type="AlphaFoldDB" id="A0AAN6EW70"/>
<comment type="caution">
    <text evidence="2">The sequence shown here is derived from an EMBL/GenBank/DDBJ whole genome shotgun (WGS) entry which is preliminary data.</text>
</comment>
<dbReference type="InterPro" id="IPR012901">
    <property type="entry name" value="CARME"/>
</dbReference>
<evidence type="ECO:0000313" key="3">
    <source>
        <dbReference type="Proteomes" id="UP001161757"/>
    </source>
</evidence>
<dbReference type="EMBL" id="JAJGCB010000008">
    <property type="protein sequence ID" value="KAJ8991421.1"/>
    <property type="molecule type" value="Genomic_DNA"/>
</dbReference>
<dbReference type="PANTHER" id="PTHR12303:SF13">
    <property type="match status" value="1"/>
</dbReference>
<dbReference type="SMART" id="SM01296">
    <property type="entry name" value="N2227"/>
    <property type="match status" value="1"/>
</dbReference>
<dbReference type="SUPFAM" id="SSF53335">
    <property type="entry name" value="S-adenosyl-L-methionine-dependent methyltransferases"/>
    <property type="match status" value="1"/>
</dbReference>
<accession>A0AAN6EW70</accession>
<name>A0AAN6EW70_EXODE</name>
<sequence>MALTLGLRCLHLVLALIGLIVTVLGETSSATSSNTPSQGLVLEQSAEVDATNQDQVQLVHVTTLNVVRPQAQGQVLCDAASPREIQERERLLRKIARDDRAWDSKHPRWSILEALLGFHRYREITGAEIDRFDGLYKHVPKKHKKLLETTIQYHKTFAEARSLLDRNAKICKAIVETALDFYNISHSELDEFANGTEIKPGWRMSVSQGLKHMVRDWSVEGQTERKATFPYIVNALAEDMKLSQKDGPGVGPYRVLVPGSGLGRLAHDIDHQLRSIGNVAVTLNEYSAYMNIAYRYIASRGCIRFGSTSASESTTPVSNDDGVSSLSTSNIDVGSAWASHPDTVPLPRPGSVSFPFTTYPFIETWSHARTRHELFRPVVIPDAGSPIHSSGPVLVEGDFTREFAHEPSQYDAIATLFFIDTARNLILYLETIHTLLKPGGVWVNVGPLLYGSAPWVQLSLDELITVAEAMGFEFEVHNREEKEVMYNFNASALWRNGYVAQYWVARKKDDKKTRKMGLW</sequence>
<dbReference type="InterPro" id="IPR029063">
    <property type="entry name" value="SAM-dependent_MTases_sf"/>
</dbReference>
<gene>
    <name evidence="2" type="ORF">HRR80_004756</name>
</gene>
<dbReference type="Gene3D" id="3.40.50.150">
    <property type="entry name" value="Vaccinia Virus protein VP39"/>
    <property type="match status" value="1"/>
</dbReference>
<reference evidence="2" key="1">
    <citation type="submission" date="2023-01" db="EMBL/GenBank/DDBJ databases">
        <title>Exophiala dermititidis isolated from Cystic Fibrosis Patient.</title>
        <authorList>
            <person name="Kurbessoian T."/>
            <person name="Crocker A."/>
            <person name="Murante D."/>
            <person name="Hogan D.A."/>
            <person name="Stajich J.E."/>
        </authorList>
    </citation>
    <scope>NUCLEOTIDE SEQUENCE</scope>
    <source>
        <strain evidence="2">Ex8</strain>
    </source>
</reference>